<name>A0A9P0CYW4_9CUCU</name>
<dbReference type="PANTHER" id="PTHR47018:SF3">
    <property type="entry name" value="MYCBP-ASSOCIATED PROTEIN"/>
    <property type="match status" value="1"/>
</dbReference>
<dbReference type="OrthoDB" id="6723241at2759"/>
<organism evidence="1 2">
    <name type="scientific">Psylliodes chrysocephalus</name>
    <dbReference type="NCBI Taxonomy" id="3402493"/>
    <lineage>
        <taxon>Eukaryota</taxon>
        <taxon>Metazoa</taxon>
        <taxon>Ecdysozoa</taxon>
        <taxon>Arthropoda</taxon>
        <taxon>Hexapoda</taxon>
        <taxon>Insecta</taxon>
        <taxon>Pterygota</taxon>
        <taxon>Neoptera</taxon>
        <taxon>Endopterygota</taxon>
        <taxon>Coleoptera</taxon>
        <taxon>Polyphaga</taxon>
        <taxon>Cucujiformia</taxon>
        <taxon>Chrysomeloidea</taxon>
        <taxon>Chrysomelidae</taxon>
        <taxon>Galerucinae</taxon>
        <taxon>Alticini</taxon>
        <taxon>Psylliodes</taxon>
    </lineage>
</organism>
<dbReference type="Proteomes" id="UP001153636">
    <property type="component" value="Chromosome 2"/>
</dbReference>
<dbReference type="PANTHER" id="PTHR47018">
    <property type="entry name" value="CXC DOMAIN-CONTAINING PROTEIN-RELATED"/>
    <property type="match status" value="1"/>
</dbReference>
<sequence length="501" mass="57589">MKEVLAEIYTLKSLEKMLNGHAYARAVRAHILLQLALAIIILKEVDINDIMDADLIVNIENILDKTLSYNDIKVSGALLDKFNQKLKEYEERGPTATLWITYFIMVSITKEFLRAERMGDWKAHLKCVQEMLSYFHASGHFPYAKSAHLYLQDMQQLHNLINPEVYEKFFTVRRSDKLSCGTSTDMVIEQSMMKAMKTDGGIARGRSTKESVISKWVYSMHAMNTVCERLEDLAIVRMDMTEQHVDASDSRVKKDTKEIRKLLKWFSTHEPFPEVDKIISIASGVVGDSKINCYKAREVELNSVTKLTGLTFNNIKLKRADKAVSLLAMSSTIKVHDEKVPIDPVLLFQRMSITAAFQDEIEKYFEYQLAPYPLSLFDEIGIRKTQKSAIYDCFQKVNIDINNTNATYIIDGGYLLHRVVWDSEETFNVILDKYVQYVRRHFGSSITVVFHGYNDFTRNIKAAEQRRRTSSSDMLFDQSMTIPTSQQKFLANTINLGSFQC</sequence>
<dbReference type="AlphaFoldDB" id="A0A9P0CYW4"/>
<dbReference type="EMBL" id="OV651814">
    <property type="protein sequence ID" value="CAH1106781.1"/>
    <property type="molecule type" value="Genomic_DNA"/>
</dbReference>
<evidence type="ECO:0000313" key="2">
    <source>
        <dbReference type="Proteomes" id="UP001153636"/>
    </source>
</evidence>
<accession>A0A9P0CYW4</accession>
<reference evidence="1" key="1">
    <citation type="submission" date="2022-01" db="EMBL/GenBank/DDBJ databases">
        <authorList>
            <person name="King R."/>
        </authorList>
    </citation>
    <scope>NUCLEOTIDE SEQUENCE</scope>
</reference>
<gene>
    <name evidence="1" type="ORF">PSYICH_LOCUS6387</name>
</gene>
<proteinExistence type="predicted"/>
<protein>
    <submittedName>
        <fullName evidence="1">Uncharacterized protein</fullName>
    </submittedName>
</protein>
<keyword evidence="2" id="KW-1185">Reference proteome</keyword>
<evidence type="ECO:0000313" key="1">
    <source>
        <dbReference type="EMBL" id="CAH1106781.1"/>
    </source>
</evidence>